<proteinExistence type="predicted"/>
<dbReference type="SUPFAM" id="SSF53474">
    <property type="entry name" value="alpha/beta-Hydrolases"/>
    <property type="match status" value="1"/>
</dbReference>
<organism evidence="1 2">
    <name type="scientific">Acrobeloides nanus</name>
    <dbReference type="NCBI Taxonomy" id="290746"/>
    <lineage>
        <taxon>Eukaryota</taxon>
        <taxon>Metazoa</taxon>
        <taxon>Ecdysozoa</taxon>
        <taxon>Nematoda</taxon>
        <taxon>Chromadorea</taxon>
        <taxon>Rhabditida</taxon>
        <taxon>Tylenchina</taxon>
        <taxon>Cephalobomorpha</taxon>
        <taxon>Cephaloboidea</taxon>
        <taxon>Cephalobidae</taxon>
        <taxon>Acrobeloides</taxon>
    </lineage>
</organism>
<reference evidence="2" key="1">
    <citation type="submission" date="2022-11" db="UniProtKB">
        <authorList>
            <consortium name="WormBaseParasite"/>
        </authorList>
    </citation>
    <scope>IDENTIFICATION</scope>
</reference>
<keyword evidence="1" id="KW-1185">Reference proteome</keyword>
<sequence>MSGIQPFTETFEDHLYQHPVVLKNENGDKIELQAIFQDTLPEGSSVGTVVTLHGAPGSHKDFKYMVPYLQEIGIRCIGINFPGFGYTLFDPKLTITNMERVHFVEAIINEILKVPEDVIFLGHSRGTENALKMAVLNQKKSLAAVLVNPVGLRPHRPVRPVWMMSFIARLYDLKWPWVTWILENVLYYILQQFGIKSKTPFIAALITKNLSTTEFANQQKFINLANQSDLKIVNVYGSKDRLIEKEISQEFAVAFKDNIQLYHNHHVRGEEPEIINSVLNEINRGTRHLSINFTQEGHSLQKDRAYFLAKIIQAILEGRRKALSTSNNF</sequence>
<dbReference type="InterPro" id="IPR029058">
    <property type="entry name" value="AB_hydrolase_fold"/>
</dbReference>
<dbReference type="InterPro" id="IPR010463">
    <property type="entry name" value="DUF1057"/>
</dbReference>
<accession>A0A914C5Y7</accession>
<dbReference type="Pfam" id="PF06342">
    <property type="entry name" value="DUF1057"/>
    <property type="match status" value="1"/>
</dbReference>
<dbReference type="Proteomes" id="UP000887540">
    <property type="component" value="Unplaced"/>
</dbReference>
<evidence type="ECO:0000313" key="1">
    <source>
        <dbReference type="Proteomes" id="UP000887540"/>
    </source>
</evidence>
<dbReference type="WBParaSite" id="ACRNAN_Path_377.g1443.t1">
    <property type="protein sequence ID" value="ACRNAN_Path_377.g1443.t1"/>
    <property type="gene ID" value="ACRNAN_Path_377.g1443"/>
</dbReference>
<protein>
    <submittedName>
        <fullName evidence="2">Serine aminopeptidase S33 domain-containing protein</fullName>
    </submittedName>
</protein>
<dbReference type="PANTHER" id="PTHR47533">
    <property type="entry name" value="PROTEIN CBG21859"/>
    <property type="match status" value="1"/>
</dbReference>
<dbReference type="PANTHER" id="PTHR47533:SF4">
    <property type="entry name" value="AB HYDROLASE-1 DOMAIN-CONTAINING PROTEIN"/>
    <property type="match status" value="1"/>
</dbReference>
<dbReference type="Gene3D" id="3.40.50.1820">
    <property type="entry name" value="alpha/beta hydrolase"/>
    <property type="match status" value="1"/>
</dbReference>
<evidence type="ECO:0000313" key="2">
    <source>
        <dbReference type="WBParaSite" id="ACRNAN_Path_377.g1443.t1"/>
    </source>
</evidence>
<dbReference type="AlphaFoldDB" id="A0A914C5Y7"/>
<name>A0A914C5Y7_9BILA</name>